<gene>
    <name evidence="2" type="primary">CPP1</name>
    <name evidence="2" type="ORF">Tsubulata_029692</name>
</gene>
<dbReference type="EMBL" id="JAKUCV010007418">
    <property type="protein sequence ID" value="KAJ4823576.1"/>
    <property type="molecule type" value="Genomic_DNA"/>
</dbReference>
<protein>
    <submittedName>
        <fullName evidence="2">Tyrosine/serine/threonine protein phosphatase</fullName>
    </submittedName>
</protein>
<evidence type="ECO:0000313" key="2">
    <source>
        <dbReference type="EMBL" id="KAJ4823576.1"/>
    </source>
</evidence>
<comment type="caution">
    <text evidence="2">The sequence shown here is derived from an EMBL/GenBank/DDBJ whole genome shotgun (WGS) entry which is preliminary data.</text>
</comment>
<keyword evidence="1" id="KW-0812">Transmembrane</keyword>
<keyword evidence="1" id="KW-1133">Transmembrane helix</keyword>
<dbReference type="AlphaFoldDB" id="A0A9Q0IZ16"/>
<evidence type="ECO:0000256" key="1">
    <source>
        <dbReference type="SAM" id="Phobius"/>
    </source>
</evidence>
<accession>A0A9Q0IZ16</accession>
<dbReference type="OrthoDB" id="2014563at2759"/>
<reference evidence="2" key="2">
    <citation type="journal article" date="2023" name="Plants (Basel)">
        <title>Annotation of the Turnera subulata (Passifloraceae) Draft Genome Reveals the S-Locus Evolved after the Divergence of Turneroideae from Passifloroideae in a Stepwise Manner.</title>
        <authorList>
            <person name="Henning P.M."/>
            <person name="Roalson E.H."/>
            <person name="Mir W."/>
            <person name="McCubbin A.G."/>
            <person name="Shore J.S."/>
        </authorList>
    </citation>
    <scope>NUCLEOTIDE SEQUENCE</scope>
    <source>
        <strain evidence="2">F60SS</strain>
    </source>
</reference>
<organism evidence="2 3">
    <name type="scientific">Turnera subulata</name>
    <dbReference type="NCBI Taxonomy" id="218843"/>
    <lineage>
        <taxon>Eukaryota</taxon>
        <taxon>Viridiplantae</taxon>
        <taxon>Streptophyta</taxon>
        <taxon>Embryophyta</taxon>
        <taxon>Tracheophyta</taxon>
        <taxon>Spermatophyta</taxon>
        <taxon>Magnoliopsida</taxon>
        <taxon>eudicotyledons</taxon>
        <taxon>Gunneridae</taxon>
        <taxon>Pentapetalae</taxon>
        <taxon>rosids</taxon>
        <taxon>fabids</taxon>
        <taxon>Malpighiales</taxon>
        <taxon>Passifloraceae</taxon>
        <taxon>Turnera</taxon>
    </lineage>
</organism>
<dbReference type="PANTHER" id="PTHR33372:SF2">
    <property type="entry name" value="PROTEIN CHAPERONE-LIKE PROTEIN OF POR1, CHLOROPLASTIC"/>
    <property type="match status" value="1"/>
</dbReference>
<name>A0A9Q0IZ16_9ROSI</name>
<feature type="transmembrane region" description="Helical" evidence="1">
    <location>
        <begin position="210"/>
        <end position="230"/>
    </location>
</feature>
<sequence length="260" mass="29567">MASFVISKPTLSSPYLAQQRSSCLRSTEKASILSTTISRSRRDLIGRVKCAMGAPYEGNGPKFPRTNVRDPYKRLGISRYASEEELWASRNFLLEQYAGHERSEESIEDAFERLLMNSFKQRKKAKINMKTKLKKKVQESPQWVKCLLSFTEVPPMEVIFRRFFLFAFMAGWSIKNSADGGPAFQVGVSLAACIYFLNEKSKNLQRALKIGGMFLGLGWFFGSVVVPWIPAARLPPTWTLELMTSLFVYFFLFVGCTFGK</sequence>
<dbReference type="PANTHER" id="PTHR33372">
    <property type="match status" value="1"/>
</dbReference>
<keyword evidence="3" id="KW-1185">Reference proteome</keyword>
<proteinExistence type="predicted"/>
<dbReference type="GO" id="GO:0031969">
    <property type="term" value="C:chloroplast membrane"/>
    <property type="evidence" value="ECO:0007669"/>
    <property type="project" value="TreeGrafter"/>
</dbReference>
<dbReference type="Proteomes" id="UP001141552">
    <property type="component" value="Unassembled WGS sequence"/>
</dbReference>
<evidence type="ECO:0000313" key="3">
    <source>
        <dbReference type="Proteomes" id="UP001141552"/>
    </source>
</evidence>
<reference evidence="2" key="1">
    <citation type="submission" date="2022-02" db="EMBL/GenBank/DDBJ databases">
        <authorList>
            <person name="Henning P.M."/>
            <person name="McCubbin A.G."/>
            <person name="Shore J.S."/>
        </authorList>
    </citation>
    <scope>NUCLEOTIDE SEQUENCE</scope>
    <source>
        <strain evidence="2">F60SS</strain>
        <tissue evidence="2">Leaves</tissue>
    </source>
</reference>
<dbReference type="Pfam" id="PF11833">
    <property type="entry name" value="CPP1-like"/>
    <property type="match status" value="1"/>
</dbReference>
<keyword evidence="1" id="KW-0472">Membrane</keyword>
<dbReference type="InterPro" id="IPR021788">
    <property type="entry name" value="CPP1-like"/>
</dbReference>
<feature type="transmembrane region" description="Helical" evidence="1">
    <location>
        <begin position="242"/>
        <end position="259"/>
    </location>
</feature>